<gene>
    <name evidence="1" type="ORF">OCBIM_22011671mg</name>
</gene>
<proteinExistence type="predicted"/>
<evidence type="ECO:0000313" key="1">
    <source>
        <dbReference type="EMBL" id="KOF90168.1"/>
    </source>
</evidence>
<reference evidence="1" key="1">
    <citation type="submission" date="2015-07" db="EMBL/GenBank/DDBJ databases">
        <title>MeaNS - Measles Nucleotide Surveillance Program.</title>
        <authorList>
            <person name="Tran T."/>
            <person name="Druce J."/>
        </authorList>
    </citation>
    <scope>NUCLEOTIDE SEQUENCE</scope>
    <source>
        <strain evidence="1">UCB-OBI-ISO-001</strain>
        <tissue evidence="1">Gonad</tissue>
    </source>
</reference>
<dbReference type="EMBL" id="KQ417816">
    <property type="protein sequence ID" value="KOF90168.1"/>
    <property type="molecule type" value="Genomic_DNA"/>
</dbReference>
<accession>A0A0L8HLP7</accession>
<dbReference type="AlphaFoldDB" id="A0A0L8HLP7"/>
<protein>
    <submittedName>
        <fullName evidence="1">Uncharacterized protein</fullName>
    </submittedName>
</protein>
<name>A0A0L8HLP7_OCTBM</name>
<sequence length="67" mass="7731">MKSLTEKKKKPPVTSSLLVVGNYDSLDFTVRGYRGVFKITNFHRYFSEFCLIKPAEKKINNTMATLK</sequence>
<organism evidence="1">
    <name type="scientific">Octopus bimaculoides</name>
    <name type="common">California two-spotted octopus</name>
    <dbReference type="NCBI Taxonomy" id="37653"/>
    <lineage>
        <taxon>Eukaryota</taxon>
        <taxon>Metazoa</taxon>
        <taxon>Spiralia</taxon>
        <taxon>Lophotrochozoa</taxon>
        <taxon>Mollusca</taxon>
        <taxon>Cephalopoda</taxon>
        <taxon>Coleoidea</taxon>
        <taxon>Octopodiformes</taxon>
        <taxon>Octopoda</taxon>
        <taxon>Incirrata</taxon>
        <taxon>Octopodidae</taxon>
        <taxon>Octopus</taxon>
    </lineage>
</organism>